<comment type="caution">
    <text evidence="2">The sequence shown here is derived from an EMBL/GenBank/DDBJ whole genome shotgun (WGS) entry which is preliminary data.</text>
</comment>
<evidence type="ECO:0000256" key="1">
    <source>
        <dbReference type="SAM" id="MobiDB-lite"/>
    </source>
</evidence>
<dbReference type="AlphaFoldDB" id="A0A4V5N0U4"/>
<keyword evidence="3" id="KW-1185">Reference proteome</keyword>
<proteinExistence type="predicted"/>
<accession>A0A4V5N0U4</accession>
<gene>
    <name evidence="2" type="ORF">FCI23_01685</name>
</gene>
<evidence type="ECO:0000313" key="3">
    <source>
        <dbReference type="Proteomes" id="UP000305778"/>
    </source>
</evidence>
<sequence length="115" mass="11213">MHEIETGYVPALVPEPTTADPCSPPSAAGASATSVTNAVEITVPVLAVPHDRVRISRSPPGRIWVGLTVTGSPPAPAAAAAAGPAVPPSAISTAVAVAATAEAAAGGSRLTEPMM</sequence>
<dbReference type="Proteomes" id="UP000305778">
    <property type="component" value="Unassembled WGS sequence"/>
</dbReference>
<name>A0A4V5N0U4_9ACTN</name>
<protein>
    <submittedName>
        <fullName evidence="2">Uncharacterized protein</fullName>
    </submittedName>
</protein>
<dbReference type="EMBL" id="SUMC01000001">
    <property type="protein sequence ID" value="TKA13429.1"/>
    <property type="molecule type" value="Genomic_DNA"/>
</dbReference>
<reference evidence="2 3" key="1">
    <citation type="submission" date="2019-04" db="EMBL/GenBank/DDBJ databases">
        <title>Streptomyces oryziradicis sp. nov., a novel actinomycete isolated from rhizosphere soil of rice (Oryza sativa L.).</title>
        <authorList>
            <person name="Li C."/>
        </authorList>
    </citation>
    <scope>NUCLEOTIDE SEQUENCE [LARGE SCALE GENOMIC DNA]</scope>
    <source>
        <strain evidence="2 3">NEAU-C40</strain>
    </source>
</reference>
<evidence type="ECO:0000313" key="2">
    <source>
        <dbReference type="EMBL" id="TKA13429.1"/>
    </source>
</evidence>
<feature type="compositionally biased region" description="Low complexity" evidence="1">
    <location>
        <begin position="19"/>
        <end position="31"/>
    </location>
</feature>
<feature type="region of interest" description="Disordered" evidence="1">
    <location>
        <begin position="1"/>
        <end position="31"/>
    </location>
</feature>
<organism evidence="2 3">
    <name type="scientific">Actinacidiphila oryziradicis</name>
    <dbReference type="NCBI Taxonomy" id="2571141"/>
    <lineage>
        <taxon>Bacteria</taxon>
        <taxon>Bacillati</taxon>
        <taxon>Actinomycetota</taxon>
        <taxon>Actinomycetes</taxon>
        <taxon>Kitasatosporales</taxon>
        <taxon>Streptomycetaceae</taxon>
        <taxon>Actinacidiphila</taxon>
    </lineage>
</organism>